<keyword evidence="4" id="KW-0378">Hydrolase</keyword>
<keyword evidence="5" id="KW-1185">Reference proteome</keyword>
<dbReference type="EMBL" id="MWQO01000006">
    <property type="protein sequence ID" value="THD11839.1"/>
    <property type="molecule type" value="Genomic_DNA"/>
</dbReference>
<dbReference type="Proteomes" id="UP000307749">
    <property type="component" value="Unassembled WGS sequence"/>
</dbReference>
<dbReference type="InterPro" id="IPR012020">
    <property type="entry name" value="ABHD4"/>
</dbReference>
<organism evidence="4 5">
    <name type="scientific">Metallibacterium scheffleri</name>
    <dbReference type="NCBI Taxonomy" id="993689"/>
    <lineage>
        <taxon>Bacteria</taxon>
        <taxon>Pseudomonadati</taxon>
        <taxon>Pseudomonadota</taxon>
        <taxon>Gammaproteobacteria</taxon>
        <taxon>Lysobacterales</taxon>
        <taxon>Rhodanobacteraceae</taxon>
        <taxon>Metallibacterium</taxon>
    </lineage>
</organism>
<dbReference type="Gene3D" id="3.40.50.1820">
    <property type="entry name" value="alpha/beta hydrolase"/>
    <property type="match status" value="1"/>
</dbReference>
<gene>
    <name evidence="4" type="ORF">B1806_01815</name>
</gene>
<evidence type="ECO:0000259" key="3">
    <source>
        <dbReference type="Pfam" id="PF12697"/>
    </source>
</evidence>
<dbReference type="RefSeq" id="WP_081126187.1">
    <property type="nucleotide sequence ID" value="NZ_LDOS01000001.1"/>
</dbReference>
<dbReference type="STRING" id="993689.GCA_002077135_00810"/>
<comment type="similarity">
    <text evidence="1">Belongs to the AB hydrolase superfamily. AB hydrolase 4 family.</text>
</comment>
<feature type="active site" description="Charge relay system" evidence="2">
    <location>
        <position position="280"/>
    </location>
</feature>
<dbReference type="PIRSF" id="PIRSF005211">
    <property type="entry name" value="Ab_hydro_YheT"/>
    <property type="match status" value="1"/>
</dbReference>
<evidence type="ECO:0000256" key="2">
    <source>
        <dbReference type="PIRSR" id="PIRSR005211-1"/>
    </source>
</evidence>
<dbReference type="InterPro" id="IPR050960">
    <property type="entry name" value="AB_hydrolase_4_sf"/>
</dbReference>
<dbReference type="Pfam" id="PF12697">
    <property type="entry name" value="Abhydrolase_6"/>
    <property type="match status" value="1"/>
</dbReference>
<feature type="domain" description="AB hydrolase-1" evidence="3">
    <location>
        <begin position="77"/>
        <end position="311"/>
    </location>
</feature>
<feature type="active site" description="Charge relay system" evidence="2">
    <location>
        <position position="155"/>
    </location>
</feature>
<evidence type="ECO:0000313" key="5">
    <source>
        <dbReference type="Proteomes" id="UP000307749"/>
    </source>
</evidence>
<evidence type="ECO:0000313" key="4">
    <source>
        <dbReference type="EMBL" id="THD11839.1"/>
    </source>
</evidence>
<dbReference type="PANTHER" id="PTHR10794:SF63">
    <property type="entry name" value="ALPHA_BETA HYDROLASE 1, ISOFORM A"/>
    <property type="match status" value="1"/>
</dbReference>
<dbReference type="PANTHER" id="PTHR10794">
    <property type="entry name" value="ABHYDROLASE DOMAIN-CONTAINING PROTEIN"/>
    <property type="match status" value="1"/>
</dbReference>
<reference evidence="4 5" key="1">
    <citation type="submission" date="2017-02" db="EMBL/GenBank/DDBJ databases">
        <title>Whole genome sequencing of Metallibacterium scheffleri DSM 24874 (T).</title>
        <authorList>
            <person name="Kumar S."/>
            <person name="Patil P."/>
            <person name="Patil P.B."/>
        </authorList>
    </citation>
    <scope>NUCLEOTIDE SEQUENCE [LARGE SCALE GENOMIC DNA]</scope>
    <source>
        <strain evidence="4 5">DSM 24874</strain>
    </source>
</reference>
<dbReference type="SUPFAM" id="SSF53474">
    <property type="entry name" value="alpha/beta-Hydrolases"/>
    <property type="match status" value="1"/>
</dbReference>
<dbReference type="GO" id="GO:0034338">
    <property type="term" value="F:short-chain carboxylesterase activity"/>
    <property type="evidence" value="ECO:0007669"/>
    <property type="project" value="TreeGrafter"/>
</dbReference>
<comment type="caution">
    <text evidence="4">The sequence shown here is derived from an EMBL/GenBank/DDBJ whole genome shotgun (WGS) entry which is preliminary data.</text>
</comment>
<name>A0A4S3KS07_9GAMM</name>
<proteinExistence type="inferred from homology"/>
<dbReference type="InterPro" id="IPR029058">
    <property type="entry name" value="AB_hydrolase_fold"/>
</dbReference>
<dbReference type="InterPro" id="IPR000073">
    <property type="entry name" value="AB_hydrolase_1"/>
</dbReference>
<accession>A0A4S3KS07</accession>
<feature type="active site" description="Charge relay system" evidence="2">
    <location>
        <position position="307"/>
    </location>
</feature>
<evidence type="ECO:0000256" key="1">
    <source>
        <dbReference type="ARBA" id="ARBA00010884"/>
    </source>
</evidence>
<dbReference type="AlphaFoldDB" id="A0A4S3KS07"/>
<dbReference type="GO" id="GO:0047372">
    <property type="term" value="F:monoacylglycerol lipase activity"/>
    <property type="evidence" value="ECO:0007669"/>
    <property type="project" value="TreeGrafter"/>
</dbReference>
<sequence>MNPPLPRAADFSPPRWLRNAHLQSMLNSSSLRRAMLWRRARMLARVTQAEVLQLDGGVRLQGFHSVQQALPDRLGLVLLLHGWEGSADSNYMQATSAGLLRAGYDVYRLNFRDHGDSHALNPEPFHSCRLDEVVAAAAQVCARPGAGLRAIAGFSLGGNFALRVARAAPARGIELDYALAVCPVVDPAAGLRQLEQGRLYHAYFMRKWRSSLRHKQALFPARMLVSREELALNMRGLTRALVLRYTEFGTLDAYLDGYSIAGDRLATLQVPATILTAADDPVIPVADFRAMQLPDCVELDIATHGGHCGFLTGAGLHSFVEDYLVARLHARAAELARMPAHAARRA</sequence>
<protein>
    <submittedName>
        <fullName evidence="4">Alpha/beta hydrolase</fullName>
    </submittedName>
</protein>